<accession>A0ABQ8CYH7</accession>
<name>A0ABQ8CYH7_BRANA</name>
<evidence type="ECO:0000313" key="1">
    <source>
        <dbReference type="EMBL" id="KAH0922149.1"/>
    </source>
</evidence>
<sequence>MWRFQILQSNILSFRRGVQISNHCYANIMWIWFHEEKSALECTIIFEKSGTGIQNLKKWNIDGCSNKPADLLATKVSQDNSTFTIYNYVPAVLNDALHHEFMTMSSK</sequence>
<gene>
    <name evidence="1" type="ORF">HID58_022167</name>
</gene>
<dbReference type="EMBL" id="JAGKQM010000006">
    <property type="protein sequence ID" value="KAH0922149.1"/>
    <property type="molecule type" value="Genomic_DNA"/>
</dbReference>
<proteinExistence type="predicted"/>
<comment type="caution">
    <text evidence="1">The sequence shown here is derived from an EMBL/GenBank/DDBJ whole genome shotgun (WGS) entry which is preliminary data.</text>
</comment>
<evidence type="ECO:0000313" key="2">
    <source>
        <dbReference type="Proteomes" id="UP000824890"/>
    </source>
</evidence>
<protein>
    <submittedName>
        <fullName evidence="1">Uncharacterized protein</fullName>
    </submittedName>
</protein>
<dbReference type="Proteomes" id="UP000824890">
    <property type="component" value="Unassembled WGS sequence"/>
</dbReference>
<keyword evidence="2" id="KW-1185">Reference proteome</keyword>
<reference evidence="1 2" key="1">
    <citation type="submission" date="2021-05" db="EMBL/GenBank/DDBJ databases">
        <title>Genome Assembly of Synthetic Allotetraploid Brassica napus Reveals Homoeologous Exchanges between Subgenomes.</title>
        <authorList>
            <person name="Davis J.T."/>
        </authorList>
    </citation>
    <scope>NUCLEOTIDE SEQUENCE [LARGE SCALE GENOMIC DNA]</scope>
    <source>
        <strain evidence="2">cv. Da-Ae</strain>
        <tissue evidence="1">Seedling</tissue>
    </source>
</reference>
<organism evidence="1 2">
    <name type="scientific">Brassica napus</name>
    <name type="common">Rape</name>
    <dbReference type="NCBI Taxonomy" id="3708"/>
    <lineage>
        <taxon>Eukaryota</taxon>
        <taxon>Viridiplantae</taxon>
        <taxon>Streptophyta</taxon>
        <taxon>Embryophyta</taxon>
        <taxon>Tracheophyta</taxon>
        <taxon>Spermatophyta</taxon>
        <taxon>Magnoliopsida</taxon>
        <taxon>eudicotyledons</taxon>
        <taxon>Gunneridae</taxon>
        <taxon>Pentapetalae</taxon>
        <taxon>rosids</taxon>
        <taxon>malvids</taxon>
        <taxon>Brassicales</taxon>
        <taxon>Brassicaceae</taxon>
        <taxon>Brassiceae</taxon>
        <taxon>Brassica</taxon>
    </lineage>
</organism>